<protein>
    <submittedName>
        <fullName evidence="2">Uncharacterized protein</fullName>
    </submittedName>
</protein>
<feature type="transmembrane region" description="Helical" evidence="1">
    <location>
        <begin position="277"/>
        <end position="296"/>
    </location>
</feature>
<evidence type="ECO:0000256" key="1">
    <source>
        <dbReference type="SAM" id="Phobius"/>
    </source>
</evidence>
<evidence type="ECO:0000313" key="2">
    <source>
        <dbReference type="EnsemblMetazoa" id="Aqu2.1.26540_001"/>
    </source>
</evidence>
<keyword evidence="1" id="KW-0812">Transmembrane</keyword>
<feature type="transmembrane region" description="Helical" evidence="1">
    <location>
        <begin position="21"/>
        <end position="42"/>
    </location>
</feature>
<proteinExistence type="predicted"/>
<reference evidence="2" key="1">
    <citation type="submission" date="2017-05" db="UniProtKB">
        <authorList>
            <consortium name="EnsemblMetazoa"/>
        </authorList>
    </citation>
    <scope>IDENTIFICATION</scope>
</reference>
<sequence>MNRTEVTEQSRTKFCCQINIIFCYCLVTLFFLFGLLIIFAITPQPYSSQLFIGDVLMNTSSLITVSSSIAVVDITFDVFVSRIYMAETNPPMRLDYLSEIEIITDEYDIQDYNYLGKSDPIYLLAGSKIIYNTYIETDRVYNSSIKVACFFLFDNPTNFANYILFGKKHEVKKTKCFTMNTTTTNWSFDITYESQYYVGVSFEKGVTVASNVSIIRSYYDLSQITSEAFCVDSMSCTIRTCESICNKKSESYIIIETSHSTNMSYTVTSADLHGDRLVAFITFLVLYPILILCYLVCCICLCPCCSFTHSWKNRNYSSVRYAMIENSPESSPRSSSTNVSSVMIRNEGQIEENSLDIFSTNKEMWHSSSITNSDDALLESCNKCYPNECLCHNTMMQQIKLNTKQQLHLPPNATIMQDY</sequence>
<dbReference type="InParanoid" id="A0A1X7UFW6"/>
<dbReference type="AlphaFoldDB" id="A0A1X7UFW6"/>
<dbReference type="EnsemblMetazoa" id="Aqu2.1.26540_001">
    <property type="protein sequence ID" value="Aqu2.1.26540_001"/>
    <property type="gene ID" value="Aqu2.1.26540"/>
</dbReference>
<accession>A0A1X7UFW6</accession>
<feature type="transmembrane region" description="Helical" evidence="1">
    <location>
        <begin position="62"/>
        <end position="84"/>
    </location>
</feature>
<keyword evidence="1" id="KW-1133">Transmembrane helix</keyword>
<keyword evidence="1" id="KW-0472">Membrane</keyword>
<organism evidence="2">
    <name type="scientific">Amphimedon queenslandica</name>
    <name type="common">Sponge</name>
    <dbReference type="NCBI Taxonomy" id="400682"/>
    <lineage>
        <taxon>Eukaryota</taxon>
        <taxon>Metazoa</taxon>
        <taxon>Porifera</taxon>
        <taxon>Demospongiae</taxon>
        <taxon>Heteroscleromorpha</taxon>
        <taxon>Haplosclerida</taxon>
        <taxon>Niphatidae</taxon>
        <taxon>Amphimedon</taxon>
    </lineage>
</organism>
<name>A0A1X7UFW6_AMPQE</name>